<dbReference type="Pfam" id="PF13469">
    <property type="entry name" value="Sulfotransfer_3"/>
    <property type="match status" value="1"/>
</dbReference>
<dbReference type="InterPro" id="IPR027417">
    <property type="entry name" value="P-loop_NTPase"/>
</dbReference>
<sequence>MRPARPDFLLVGAPKAGTTALHAALARHPDVFVSNPKEPKFWLCDDAPPPHWSGPGDRHSQQEWVWRAEEYAALFEPAEPHQVRGDCTPFYLWSRGAHRRFGAALPEVRVVAVVRDPVDRAHSNWMHLWSDGLEPEPDFVSAFGLQDERVARGWAPFWRYRDLGLYGEQLAHLYEHVPREQVLVLRYRDIVDEPVAAIDRTCRFLGIREGLVTSIPRDNARAFAEPGWRTRTLGPVVRGGAALGQFAPPRLWRRASRPLVGALQGGGARRPRLSPDERAALVEVFAADIALLSSLTGEDFGDWLSPTARGSFDERSPQRDATKERLA</sequence>
<protein>
    <submittedName>
        <fullName evidence="3">Sulfotransferase</fullName>
    </submittedName>
</protein>
<keyword evidence="4" id="KW-1185">Reference proteome</keyword>
<evidence type="ECO:0000313" key="4">
    <source>
        <dbReference type="Proteomes" id="UP001500221"/>
    </source>
</evidence>
<dbReference type="Proteomes" id="UP001500221">
    <property type="component" value="Unassembled WGS sequence"/>
</dbReference>
<evidence type="ECO:0000256" key="1">
    <source>
        <dbReference type="ARBA" id="ARBA00022679"/>
    </source>
</evidence>
<organism evidence="3 4">
    <name type="scientific">Nocardioides marinquilinus</name>
    <dbReference type="NCBI Taxonomy" id="1210400"/>
    <lineage>
        <taxon>Bacteria</taxon>
        <taxon>Bacillati</taxon>
        <taxon>Actinomycetota</taxon>
        <taxon>Actinomycetes</taxon>
        <taxon>Propionibacteriales</taxon>
        <taxon>Nocardioidaceae</taxon>
        <taxon>Nocardioides</taxon>
    </lineage>
</organism>
<evidence type="ECO:0000313" key="3">
    <source>
        <dbReference type="EMBL" id="GAA5143089.1"/>
    </source>
</evidence>
<dbReference type="PANTHER" id="PTHR10605:SF56">
    <property type="entry name" value="BIFUNCTIONAL HEPARAN SULFATE N-DEACETYLASE_N-SULFOTRANSFERASE"/>
    <property type="match status" value="1"/>
</dbReference>
<proteinExistence type="predicted"/>
<feature type="region of interest" description="Disordered" evidence="2">
    <location>
        <begin position="307"/>
        <end position="327"/>
    </location>
</feature>
<comment type="caution">
    <text evidence="3">The sequence shown here is derived from an EMBL/GenBank/DDBJ whole genome shotgun (WGS) entry which is preliminary data.</text>
</comment>
<dbReference type="RefSeq" id="WP_345454703.1">
    <property type="nucleotide sequence ID" value="NZ_BAABKG010000001.1"/>
</dbReference>
<reference evidence="4" key="1">
    <citation type="journal article" date="2019" name="Int. J. Syst. Evol. Microbiol.">
        <title>The Global Catalogue of Microorganisms (GCM) 10K type strain sequencing project: providing services to taxonomists for standard genome sequencing and annotation.</title>
        <authorList>
            <consortium name="The Broad Institute Genomics Platform"/>
            <consortium name="The Broad Institute Genome Sequencing Center for Infectious Disease"/>
            <person name="Wu L."/>
            <person name="Ma J."/>
        </authorList>
    </citation>
    <scope>NUCLEOTIDE SEQUENCE [LARGE SCALE GENOMIC DNA]</scope>
    <source>
        <strain evidence="4">JCM 18459</strain>
    </source>
</reference>
<dbReference type="EMBL" id="BAABKG010000001">
    <property type="protein sequence ID" value="GAA5143089.1"/>
    <property type="molecule type" value="Genomic_DNA"/>
</dbReference>
<dbReference type="InterPro" id="IPR037359">
    <property type="entry name" value="NST/OST"/>
</dbReference>
<keyword evidence="1" id="KW-0808">Transferase</keyword>
<accession>A0ABP9P9Q5</accession>
<dbReference type="SUPFAM" id="SSF52540">
    <property type="entry name" value="P-loop containing nucleoside triphosphate hydrolases"/>
    <property type="match status" value="1"/>
</dbReference>
<gene>
    <name evidence="3" type="ORF">GCM10023340_07730</name>
</gene>
<name>A0ABP9P9Q5_9ACTN</name>
<dbReference type="PANTHER" id="PTHR10605">
    <property type="entry name" value="HEPARAN SULFATE SULFOTRANSFERASE"/>
    <property type="match status" value="1"/>
</dbReference>
<evidence type="ECO:0000256" key="2">
    <source>
        <dbReference type="SAM" id="MobiDB-lite"/>
    </source>
</evidence>
<feature type="compositionally biased region" description="Basic and acidic residues" evidence="2">
    <location>
        <begin position="311"/>
        <end position="327"/>
    </location>
</feature>
<dbReference type="Gene3D" id="3.40.50.300">
    <property type="entry name" value="P-loop containing nucleotide triphosphate hydrolases"/>
    <property type="match status" value="1"/>
</dbReference>